<evidence type="ECO:0000313" key="21">
    <source>
        <dbReference type="Proteomes" id="UP000182011"/>
    </source>
</evidence>
<keyword evidence="5 13" id="KW-0520">NAD</keyword>
<protein>
    <recommendedName>
        <fullName evidence="11 13">Glycerol-3-phosphate dehydrogenase [NAD(P)+]</fullName>
        <ecNumber evidence="10 13">1.1.1.94</ecNumber>
    </recommendedName>
    <alternativeName>
        <fullName evidence="13">NAD(P)(+)-dependent glycerol-3-phosphate dehydrogenase</fullName>
    </alternativeName>
    <alternativeName>
        <fullName evidence="12 13">NAD(P)H-dependent dihydroxyacetone-phosphate reductase</fullName>
    </alternativeName>
</protein>
<accession>A0A0P1P1Q3</accession>
<dbReference type="GO" id="GO:0006650">
    <property type="term" value="P:glycerophospholipid metabolic process"/>
    <property type="evidence" value="ECO:0007669"/>
    <property type="project" value="UniProtKB-UniRule"/>
</dbReference>
<evidence type="ECO:0000256" key="4">
    <source>
        <dbReference type="ARBA" id="ARBA00023002"/>
    </source>
</evidence>
<dbReference type="SUPFAM" id="SSF48179">
    <property type="entry name" value="6-phosphogluconate dehydrogenase C-terminal domain-like"/>
    <property type="match status" value="1"/>
</dbReference>
<dbReference type="Proteomes" id="UP000182011">
    <property type="component" value="Unassembled WGS sequence"/>
</dbReference>
<feature type="binding site" evidence="13">
    <location>
        <position position="10"/>
    </location>
    <ligand>
        <name>NADPH</name>
        <dbReference type="ChEBI" id="CHEBI:57783"/>
    </ligand>
</feature>
<dbReference type="HAMAP" id="MF_00394">
    <property type="entry name" value="NAD_Glyc3P_dehydrog"/>
    <property type="match status" value="1"/>
</dbReference>
<evidence type="ECO:0000256" key="11">
    <source>
        <dbReference type="ARBA" id="ARBA00069372"/>
    </source>
</evidence>
<evidence type="ECO:0000256" key="1">
    <source>
        <dbReference type="ARBA" id="ARBA00011009"/>
    </source>
</evidence>
<feature type="binding site" evidence="13">
    <location>
        <position position="32"/>
    </location>
    <ligand>
        <name>NADPH</name>
        <dbReference type="ChEBI" id="CHEBI:57783"/>
    </ligand>
</feature>
<feature type="binding site" evidence="13">
    <location>
        <position position="253"/>
    </location>
    <ligand>
        <name>sn-glycerol 3-phosphate</name>
        <dbReference type="ChEBI" id="CHEBI:57597"/>
    </ligand>
</feature>
<dbReference type="GO" id="GO:0008654">
    <property type="term" value="P:phospholipid biosynthetic process"/>
    <property type="evidence" value="ECO:0007669"/>
    <property type="project" value="UniProtKB-KW"/>
</dbReference>
<evidence type="ECO:0000256" key="17">
    <source>
        <dbReference type="RuleBase" id="RU000437"/>
    </source>
</evidence>
<feature type="binding site" evidence="13">
    <location>
        <position position="48"/>
    </location>
    <ligand>
        <name>NADPH</name>
        <dbReference type="ChEBI" id="CHEBI:57783"/>
    </ligand>
</feature>
<dbReference type="GO" id="GO:0046168">
    <property type="term" value="P:glycerol-3-phosphate catabolic process"/>
    <property type="evidence" value="ECO:0007669"/>
    <property type="project" value="InterPro"/>
</dbReference>
<comment type="similarity">
    <text evidence="1 13 17">Belongs to the NAD-dependent glycerol-3-phosphate dehydrogenase family.</text>
</comment>
<dbReference type="FunFam" id="3.40.50.720:FF:000019">
    <property type="entry name" value="Glycerol-3-phosphate dehydrogenase [NAD(P)+]"/>
    <property type="match status" value="1"/>
</dbReference>
<dbReference type="EMBL" id="FAOP01000005">
    <property type="protein sequence ID" value="CUU05569.1"/>
    <property type="molecule type" value="Genomic_DNA"/>
</dbReference>
<evidence type="ECO:0000256" key="7">
    <source>
        <dbReference type="ARBA" id="ARBA00023209"/>
    </source>
</evidence>
<dbReference type="SUPFAM" id="SSF51735">
    <property type="entry name" value="NAD(P)-binding Rossmann-fold domains"/>
    <property type="match status" value="1"/>
</dbReference>
<evidence type="ECO:0000313" key="20">
    <source>
        <dbReference type="EMBL" id="CUU05569.1"/>
    </source>
</evidence>
<feature type="binding site" evidence="13">
    <location>
        <position position="279"/>
    </location>
    <ligand>
        <name>NADPH</name>
        <dbReference type="ChEBI" id="CHEBI:57783"/>
    </ligand>
</feature>
<evidence type="ECO:0000256" key="8">
    <source>
        <dbReference type="ARBA" id="ARBA00023264"/>
    </source>
</evidence>
<gene>
    <name evidence="13" type="primary">gpsA</name>
    <name evidence="20" type="ORF">JGI4_01291</name>
</gene>
<evidence type="ECO:0000256" key="3">
    <source>
        <dbReference type="ARBA" id="ARBA00022857"/>
    </source>
</evidence>
<feature type="binding site" evidence="13">
    <location>
        <position position="105"/>
    </location>
    <ligand>
        <name>sn-glycerol 3-phosphate</name>
        <dbReference type="ChEBI" id="CHEBI:57597"/>
    </ligand>
</feature>
<dbReference type="InterPro" id="IPR006109">
    <property type="entry name" value="G3P_DH_NAD-dep_C"/>
</dbReference>
<dbReference type="InterPro" id="IPR006168">
    <property type="entry name" value="G3P_DH_NAD-dep"/>
</dbReference>
<accession>A0A0N7MWF3</accession>
<name>A0A0P1M2I2_9BACT</name>
<evidence type="ECO:0000256" key="16">
    <source>
        <dbReference type="PIRSR" id="PIRSR000114-3"/>
    </source>
</evidence>
<dbReference type="GO" id="GO:0046167">
    <property type="term" value="P:glycerol-3-phosphate biosynthetic process"/>
    <property type="evidence" value="ECO:0007669"/>
    <property type="project" value="UniProtKB-UniRule"/>
</dbReference>
<dbReference type="NCBIfam" id="NF000942">
    <property type="entry name" value="PRK00094.1-4"/>
    <property type="match status" value="1"/>
</dbReference>
<feature type="binding site" evidence="13">
    <location>
        <position position="254"/>
    </location>
    <ligand>
        <name>sn-glycerol 3-phosphate</name>
        <dbReference type="ChEBI" id="CHEBI:57597"/>
    </ligand>
</feature>
<dbReference type="GO" id="GO:0141153">
    <property type="term" value="F:glycerol-3-phosphate dehydrogenase (NADP+) activity"/>
    <property type="evidence" value="ECO:0007669"/>
    <property type="project" value="RHEA"/>
</dbReference>
<dbReference type="PROSITE" id="PS00957">
    <property type="entry name" value="NAD_G3PDH"/>
    <property type="match status" value="1"/>
</dbReference>
<dbReference type="InterPro" id="IPR008927">
    <property type="entry name" value="6-PGluconate_DH-like_C_sf"/>
</dbReference>
<feature type="binding site" evidence="13">
    <location>
        <position position="31"/>
    </location>
    <ligand>
        <name>NADPH</name>
        <dbReference type="ChEBI" id="CHEBI:57783"/>
    </ligand>
</feature>
<feature type="active site" description="Proton acceptor" evidence="13 14">
    <location>
        <position position="189"/>
    </location>
</feature>
<proteinExistence type="inferred from homology"/>
<evidence type="ECO:0000256" key="5">
    <source>
        <dbReference type="ARBA" id="ARBA00023027"/>
    </source>
</evidence>
<dbReference type="AlphaFoldDB" id="A0A0P1M2I2"/>
<dbReference type="InterPro" id="IPR011128">
    <property type="entry name" value="G3P_DH_NAD-dep_N"/>
</dbReference>
<dbReference type="UniPathway" id="UPA00940"/>
<dbReference type="NCBIfam" id="NF000941">
    <property type="entry name" value="PRK00094.1-3"/>
    <property type="match status" value="1"/>
</dbReference>
<accession>A0A0P1MGP3</accession>
<accession>A0A0S4N668</accession>
<feature type="binding site" evidence="13">
    <location>
        <position position="138"/>
    </location>
    <ligand>
        <name>NADPH</name>
        <dbReference type="ChEBI" id="CHEBI:57783"/>
    </ligand>
</feature>
<feature type="binding site" evidence="15">
    <location>
        <begin position="253"/>
        <end position="254"/>
    </location>
    <ligand>
        <name>substrate</name>
    </ligand>
</feature>
<dbReference type="PIRSF" id="PIRSF000114">
    <property type="entry name" value="Glycerol-3-P_dh"/>
    <property type="match status" value="1"/>
</dbReference>
<keyword evidence="6 13" id="KW-0443">Lipid metabolism</keyword>
<feature type="binding site" evidence="13">
    <location>
        <position position="242"/>
    </location>
    <ligand>
        <name>sn-glycerol 3-phosphate</name>
        <dbReference type="ChEBI" id="CHEBI:57597"/>
    </ligand>
</feature>
<keyword evidence="2 13" id="KW-0444">Lipid biosynthesis</keyword>
<feature type="domain" description="Glycerol-3-phosphate dehydrogenase NAD-dependent N-terminal" evidence="18">
    <location>
        <begin position="2"/>
        <end position="158"/>
    </location>
</feature>
<keyword evidence="4 13" id="KW-0560">Oxidoreductase</keyword>
<evidence type="ECO:0000256" key="12">
    <source>
        <dbReference type="ARBA" id="ARBA00080511"/>
    </source>
</evidence>
<keyword evidence="7 13" id="KW-0594">Phospholipid biosynthesis</keyword>
<keyword evidence="13" id="KW-0547">Nucleotide-binding</keyword>
<comment type="catalytic activity">
    <reaction evidence="13">
        <text>sn-glycerol 3-phosphate + NAD(+) = dihydroxyacetone phosphate + NADH + H(+)</text>
        <dbReference type="Rhea" id="RHEA:11092"/>
        <dbReference type="ChEBI" id="CHEBI:15378"/>
        <dbReference type="ChEBI" id="CHEBI:57540"/>
        <dbReference type="ChEBI" id="CHEBI:57597"/>
        <dbReference type="ChEBI" id="CHEBI:57642"/>
        <dbReference type="ChEBI" id="CHEBI:57945"/>
        <dbReference type="EC" id="1.1.1.94"/>
    </reaction>
</comment>
<feature type="binding site" evidence="13">
    <location>
        <position position="189"/>
    </location>
    <ligand>
        <name>sn-glycerol 3-phosphate</name>
        <dbReference type="ChEBI" id="CHEBI:57597"/>
    </ligand>
</feature>
<evidence type="ECO:0000256" key="15">
    <source>
        <dbReference type="PIRSR" id="PIRSR000114-2"/>
    </source>
</evidence>
<dbReference type="PANTHER" id="PTHR11728:SF1">
    <property type="entry name" value="GLYCEROL-3-PHOSPHATE DEHYDROGENASE [NAD(+)] 2, CHLOROPLASTIC"/>
    <property type="match status" value="1"/>
</dbReference>
<dbReference type="InterPro" id="IPR036291">
    <property type="entry name" value="NAD(P)-bd_dom_sf"/>
</dbReference>
<feature type="binding site" evidence="13">
    <location>
        <position position="253"/>
    </location>
    <ligand>
        <name>NADPH</name>
        <dbReference type="ChEBI" id="CHEBI:57783"/>
    </ligand>
</feature>
<dbReference type="NCBIfam" id="NF000940">
    <property type="entry name" value="PRK00094.1-2"/>
    <property type="match status" value="1"/>
</dbReference>
<organism evidence="20 21">
    <name type="scientific">Candidatus Kryptonium thompsonii</name>
    <dbReference type="NCBI Taxonomy" id="1633631"/>
    <lineage>
        <taxon>Bacteria</taxon>
        <taxon>Pseudomonadati</taxon>
        <taxon>Candidatus Kryptoniota</taxon>
        <taxon>Candidatus Kryptonium</taxon>
    </lineage>
</organism>
<reference evidence="20 21" key="1">
    <citation type="submission" date="2015-11" db="EMBL/GenBank/DDBJ databases">
        <authorList>
            <person name="Zhang Y."/>
            <person name="Guo Z."/>
        </authorList>
    </citation>
    <scope>NUCLEOTIDE SEQUENCE [LARGE SCALE GENOMIC DNA]</scope>
    <source>
        <strain evidence="20">JGI-4</strain>
    </source>
</reference>
<feature type="binding site" evidence="13">
    <location>
        <position position="136"/>
    </location>
    <ligand>
        <name>sn-glycerol 3-phosphate</name>
        <dbReference type="ChEBI" id="CHEBI:57597"/>
    </ligand>
</feature>
<feature type="binding site" evidence="16">
    <location>
        <position position="138"/>
    </location>
    <ligand>
        <name>NAD(+)</name>
        <dbReference type="ChEBI" id="CHEBI:57540"/>
    </ligand>
</feature>
<dbReference type="InterPro" id="IPR013328">
    <property type="entry name" value="6PGD_dom2"/>
</dbReference>
<feature type="binding site" evidence="15">
    <location>
        <position position="105"/>
    </location>
    <ligand>
        <name>substrate</name>
    </ligand>
</feature>
<dbReference type="GO" id="GO:0005829">
    <property type="term" value="C:cytosol"/>
    <property type="evidence" value="ECO:0007669"/>
    <property type="project" value="TreeGrafter"/>
</dbReference>
<dbReference type="EC" id="1.1.1.94" evidence="10 13"/>
<evidence type="ECO:0000259" key="18">
    <source>
        <dbReference type="Pfam" id="PF01210"/>
    </source>
</evidence>
<dbReference type="PANTHER" id="PTHR11728">
    <property type="entry name" value="GLYCEROL-3-PHOSPHATE DEHYDROGENASE"/>
    <property type="match status" value="1"/>
</dbReference>
<dbReference type="PRINTS" id="PR00077">
    <property type="entry name" value="GPDHDRGNASE"/>
</dbReference>
<keyword evidence="13" id="KW-0963">Cytoplasm</keyword>
<accession>A0A0P1LCA3</accession>
<dbReference type="Gene3D" id="3.40.50.720">
    <property type="entry name" value="NAD(P)-binding Rossmann-like Domain"/>
    <property type="match status" value="1"/>
</dbReference>
<comment type="function">
    <text evidence="13">Catalyzes the reduction of the glycolytic intermediate dihydroxyacetone phosphate (DHAP) to sn-glycerol 3-phosphate (G3P), the key precursor for phospholipid synthesis.</text>
</comment>
<dbReference type="STRING" id="1633631.GCA_001442925_01286"/>
<evidence type="ECO:0000256" key="9">
    <source>
        <dbReference type="ARBA" id="ARBA00052716"/>
    </source>
</evidence>
<dbReference type="Pfam" id="PF01210">
    <property type="entry name" value="NAD_Gly3P_dh_N"/>
    <property type="match status" value="1"/>
</dbReference>
<feature type="binding site" evidence="13">
    <location>
        <position position="11"/>
    </location>
    <ligand>
        <name>NADPH</name>
        <dbReference type="ChEBI" id="CHEBI:57783"/>
    </ligand>
</feature>
<evidence type="ECO:0000256" key="6">
    <source>
        <dbReference type="ARBA" id="ARBA00023098"/>
    </source>
</evidence>
<dbReference type="GO" id="GO:0005975">
    <property type="term" value="P:carbohydrate metabolic process"/>
    <property type="evidence" value="ECO:0007669"/>
    <property type="project" value="InterPro"/>
</dbReference>
<accession>A0A0P1LBI0</accession>
<comment type="pathway">
    <text evidence="13">Membrane lipid metabolism; glycerophospholipid metabolism.</text>
</comment>
<dbReference type="GO" id="GO:0141152">
    <property type="term" value="F:glycerol-3-phosphate dehydrogenase (NAD+) activity"/>
    <property type="evidence" value="ECO:0007669"/>
    <property type="project" value="RHEA"/>
</dbReference>
<evidence type="ECO:0000259" key="19">
    <source>
        <dbReference type="Pfam" id="PF07479"/>
    </source>
</evidence>
<accession>A0A0P1M3X7</accession>
<dbReference type="Gene3D" id="1.10.1040.10">
    <property type="entry name" value="N-(1-d-carboxylethyl)-l-norvaline Dehydrogenase, domain 2"/>
    <property type="match status" value="1"/>
</dbReference>
<dbReference type="FunFam" id="1.10.1040.10:FF:000001">
    <property type="entry name" value="Glycerol-3-phosphate dehydrogenase [NAD(P)+]"/>
    <property type="match status" value="1"/>
</dbReference>
<accession>A0A0P1M2I2</accession>
<feature type="binding site" evidence="13">
    <location>
        <position position="277"/>
    </location>
    <ligand>
        <name>NADPH</name>
        <dbReference type="ChEBI" id="CHEBI:57783"/>
    </ligand>
</feature>
<dbReference type="Pfam" id="PF07479">
    <property type="entry name" value="NAD_Gly3P_dh_C"/>
    <property type="match status" value="1"/>
</dbReference>
<keyword evidence="8 13" id="KW-1208">Phospholipid metabolism</keyword>
<dbReference type="GO" id="GO:0051287">
    <property type="term" value="F:NAD binding"/>
    <property type="evidence" value="ECO:0007669"/>
    <property type="project" value="InterPro"/>
</dbReference>
<feature type="binding site" evidence="16">
    <location>
        <begin position="7"/>
        <end position="12"/>
    </location>
    <ligand>
        <name>NAD(+)</name>
        <dbReference type="ChEBI" id="CHEBI:57540"/>
    </ligand>
</feature>
<evidence type="ECO:0000256" key="10">
    <source>
        <dbReference type="ARBA" id="ARBA00066687"/>
    </source>
</evidence>
<comment type="catalytic activity">
    <reaction evidence="9">
        <text>sn-glycerol 3-phosphate + NADP(+) = dihydroxyacetone phosphate + NADPH + H(+)</text>
        <dbReference type="Rhea" id="RHEA:11096"/>
        <dbReference type="ChEBI" id="CHEBI:15378"/>
        <dbReference type="ChEBI" id="CHEBI:57597"/>
        <dbReference type="ChEBI" id="CHEBI:57642"/>
        <dbReference type="ChEBI" id="CHEBI:57783"/>
        <dbReference type="ChEBI" id="CHEBI:58349"/>
        <dbReference type="EC" id="1.1.1.94"/>
    </reaction>
    <physiologicalReaction direction="right-to-left" evidence="9">
        <dbReference type="Rhea" id="RHEA:11098"/>
    </physiologicalReaction>
</comment>
<feature type="binding site" evidence="13">
    <location>
        <position position="105"/>
    </location>
    <ligand>
        <name>NADPH</name>
        <dbReference type="ChEBI" id="CHEBI:57783"/>
    </ligand>
</feature>
<dbReference type="RefSeq" id="WP_047133190.1">
    <property type="nucleotide sequence ID" value="NZ_CZVJ01000003.1"/>
</dbReference>
<feature type="domain" description="Glycerol-3-phosphate dehydrogenase NAD-dependent C-terminal" evidence="19">
    <location>
        <begin position="178"/>
        <end position="317"/>
    </location>
</feature>
<evidence type="ECO:0000256" key="13">
    <source>
        <dbReference type="HAMAP-Rule" id="MF_00394"/>
    </source>
</evidence>
<evidence type="ECO:0000256" key="14">
    <source>
        <dbReference type="PIRSR" id="PIRSR000114-1"/>
    </source>
</evidence>
<feature type="binding site" evidence="16">
    <location>
        <position position="253"/>
    </location>
    <ligand>
        <name>NAD(+)</name>
        <dbReference type="ChEBI" id="CHEBI:57540"/>
    </ligand>
</feature>
<keyword evidence="3 13" id="KW-0521">NADP</keyword>
<comment type="subcellular location">
    <subcellularLocation>
        <location evidence="13">Cytoplasm</location>
    </subcellularLocation>
</comment>
<feature type="binding site" evidence="13">
    <location>
        <position position="134"/>
    </location>
    <ligand>
        <name>sn-glycerol 3-phosphate</name>
        <dbReference type="ChEBI" id="CHEBI:57597"/>
    </ligand>
</feature>
<accession>A0A0P1MAP4</accession>
<sequence length="339" mass="37227">MKISIIGSGSWGTALSILLNDNKHKVKLWFRRKELLEKVKIERENSIYLPGVKIPDEVFLTSDLNEALDGAEIIVLAVPTQHLRGIISREEFKNCKGKIIVNVAKGIENETLMRISEIVHEVLGVDENYCVLSGPSHAEEVSRKMPTAVVVASFNKDVAKFVQDVFINNYFRVYTSEDVVGVELGGALKNIIAIATGIADGIGFGDNTRAAIMTRGIAEIVRLGIAMGAKLETFAGLSGIGDLIVTCTSKYSRNRFVGEQIGRGKKLDEILKDMVMVAEGIWTTISAVKLSKKYDIEMPITNSVYDVLFNGKDPMSATSELMGRSAKPEVWGLKSNKLF</sequence>
<feature type="binding site" evidence="13">
    <location>
        <position position="252"/>
    </location>
    <ligand>
        <name>sn-glycerol 3-phosphate</name>
        <dbReference type="ChEBI" id="CHEBI:57597"/>
    </ligand>
</feature>
<evidence type="ECO:0000256" key="2">
    <source>
        <dbReference type="ARBA" id="ARBA00022516"/>
    </source>
</evidence>